<dbReference type="GeneID" id="90072004"/>
<dbReference type="PANTHER" id="PTHR11803">
    <property type="entry name" value="2-IMINOBUTANOATE/2-IMINOPROPANOATE DEAMINASE RIDA"/>
    <property type="match status" value="1"/>
</dbReference>
<sequence length="132" mass="14081">MSSITPVFPKNAAPPTLPFSPGVKVGNLLFVSGQVPVTPQGKKVEGTIADKTRQIFANIEAILLAGGSSLESIVKANIFLTDMANFKELNAIYASYFPHKKPARSCIAVRQLPLGVDVEIEVVALVENSAKM</sequence>
<proteinExistence type="inferred from homology"/>
<dbReference type="EMBL" id="BTFZ01000002">
    <property type="protein sequence ID" value="GMM34025.1"/>
    <property type="molecule type" value="Genomic_DNA"/>
</dbReference>
<evidence type="ECO:0000313" key="2">
    <source>
        <dbReference type="EMBL" id="GMM34025.1"/>
    </source>
</evidence>
<dbReference type="GO" id="GO:0005829">
    <property type="term" value="C:cytosol"/>
    <property type="evidence" value="ECO:0007669"/>
    <property type="project" value="TreeGrafter"/>
</dbReference>
<dbReference type="RefSeq" id="XP_064851025.1">
    <property type="nucleotide sequence ID" value="XM_064994953.1"/>
</dbReference>
<dbReference type="GO" id="GO:0019239">
    <property type="term" value="F:deaminase activity"/>
    <property type="evidence" value="ECO:0007669"/>
    <property type="project" value="TreeGrafter"/>
</dbReference>
<dbReference type="GO" id="GO:0005739">
    <property type="term" value="C:mitochondrion"/>
    <property type="evidence" value="ECO:0007669"/>
    <property type="project" value="UniProtKB-ARBA"/>
</dbReference>
<dbReference type="AlphaFoldDB" id="A0AAV5QI12"/>
<dbReference type="PROSITE" id="PS01094">
    <property type="entry name" value="UPF0076"/>
    <property type="match status" value="1"/>
</dbReference>
<keyword evidence="3" id="KW-1185">Reference proteome</keyword>
<dbReference type="InterPro" id="IPR035959">
    <property type="entry name" value="RutC-like_sf"/>
</dbReference>
<dbReference type="Gene3D" id="3.30.1330.40">
    <property type="entry name" value="RutC-like"/>
    <property type="match status" value="1"/>
</dbReference>
<evidence type="ECO:0000256" key="1">
    <source>
        <dbReference type="ARBA" id="ARBA00010552"/>
    </source>
</evidence>
<name>A0AAV5QI12_9ASCO</name>
<organism evidence="2 3">
    <name type="scientific">Saccharomycopsis crataegensis</name>
    <dbReference type="NCBI Taxonomy" id="43959"/>
    <lineage>
        <taxon>Eukaryota</taxon>
        <taxon>Fungi</taxon>
        <taxon>Dikarya</taxon>
        <taxon>Ascomycota</taxon>
        <taxon>Saccharomycotina</taxon>
        <taxon>Saccharomycetes</taxon>
        <taxon>Saccharomycopsidaceae</taxon>
        <taxon>Saccharomycopsis</taxon>
    </lineage>
</organism>
<comment type="similarity">
    <text evidence="1">Belongs to the RutC family.</text>
</comment>
<reference evidence="2 3" key="1">
    <citation type="journal article" date="2023" name="Elife">
        <title>Identification of key yeast species and microbe-microbe interactions impacting larval growth of Drosophila in the wild.</title>
        <authorList>
            <person name="Mure A."/>
            <person name="Sugiura Y."/>
            <person name="Maeda R."/>
            <person name="Honda K."/>
            <person name="Sakurai N."/>
            <person name="Takahashi Y."/>
            <person name="Watada M."/>
            <person name="Katoh T."/>
            <person name="Gotoh A."/>
            <person name="Gotoh Y."/>
            <person name="Taniguchi I."/>
            <person name="Nakamura K."/>
            <person name="Hayashi T."/>
            <person name="Katayama T."/>
            <person name="Uemura T."/>
            <person name="Hattori Y."/>
        </authorList>
    </citation>
    <scope>NUCLEOTIDE SEQUENCE [LARGE SCALE GENOMIC DNA]</scope>
    <source>
        <strain evidence="2 3">SC-9</strain>
    </source>
</reference>
<evidence type="ECO:0000313" key="3">
    <source>
        <dbReference type="Proteomes" id="UP001360560"/>
    </source>
</evidence>
<dbReference type="CDD" id="cd00448">
    <property type="entry name" value="YjgF_YER057c_UK114_family"/>
    <property type="match status" value="1"/>
</dbReference>
<dbReference type="InterPro" id="IPR006056">
    <property type="entry name" value="RidA"/>
</dbReference>
<dbReference type="Proteomes" id="UP001360560">
    <property type="component" value="Unassembled WGS sequence"/>
</dbReference>
<dbReference type="Pfam" id="PF01042">
    <property type="entry name" value="Ribonuc_L-PSP"/>
    <property type="match status" value="1"/>
</dbReference>
<dbReference type="InterPro" id="IPR006175">
    <property type="entry name" value="YjgF/YER057c/UK114"/>
</dbReference>
<dbReference type="NCBIfam" id="TIGR00004">
    <property type="entry name" value="Rid family detoxifying hydrolase"/>
    <property type="match status" value="1"/>
</dbReference>
<comment type="caution">
    <text evidence="2">The sequence shown here is derived from an EMBL/GenBank/DDBJ whole genome shotgun (WGS) entry which is preliminary data.</text>
</comment>
<accession>A0AAV5QI12</accession>
<protein>
    <recommendedName>
        <fullName evidence="4">YjgF-like protein</fullName>
    </recommendedName>
</protein>
<dbReference type="FunFam" id="3.30.1330.40:FF:000001">
    <property type="entry name" value="L-PSP family endoribonuclease"/>
    <property type="match status" value="1"/>
</dbReference>
<dbReference type="SUPFAM" id="SSF55298">
    <property type="entry name" value="YjgF-like"/>
    <property type="match status" value="1"/>
</dbReference>
<dbReference type="InterPro" id="IPR019897">
    <property type="entry name" value="RidA_CS"/>
</dbReference>
<gene>
    <name evidence="2" type="ORF">DASC09_013500</name>
</gene>
<evidence type="ECO:0008006" key="4">
    <source>
        <dbReference type="Google" id="ProtNLM"/>
    </source>
</evidence>
<dbReference type="PANTHER" id="PTHR11803:SF58">
    <property type="entry name" value="PROTEIN HMF1-RELATED"/>
    <property type="match status" value="1"/>
</dbReference>